<sequence length="164" mass="18525">MAPGVSEMKRHWCKRRVSSSMSTEAGSWKEHEFEGFYSVGSKSAADGYNPPTVRCIVLFFNGHHFTASRSRAWCKQTLSQICYRRVSARCTLLSSLGSPITRGYLQGGELTLPMVAWKGRVFLIYFNKALIVAAFFITLRIDAAPLPISFIPARRFYLVQYLGK</sequence>
<name>A0AA39PT15_9AGAR</name>
<comment type="caution">
    <text evidence="2">The sequence shown here is derived from an EMBL/GenBank/DDBJ whole genome shotgun (WGS) entry which is preliminary data.</text>
</comment>
<protein>
    <submittedName>
        <fullName evidence="2">Uncharacterized protein</fullName>
    </submittedName>
</protein>
<dbReference type="AlphaFoldDB" id="A0AA39PT15"/>
<evidence type="ECO:0000256" key="1">
    <source>
        <dbReference type="SAM" id="Phobius"/>
    </source>
</evidence>
<reference evidence="2" key="1">
    <citation type="submission" date="2023-06" db="EMBL/GenBank/DDBJ databases">
        <authorList>
            <consortium name="Lawrence Berkeley National Laboratory"/>
            <person name="Ahrendt S."/>
            <person name="Sahu N."/>
            <person name="Indic B."/>
            <person name="Wong-Bajracharya J."/>
            <person name="Merenyi Z."/>
            <person name="Ke H.-M."/>
            <person name="Monk M."/>
            <person name="Kocsube S."/>
            <person name="Drula E."/>
            <person name="Lipzen A."/>
            <person name="Balint B."/>
            <person name="Henrissat B."/>
            <person name="Andreopoulos B."/>
            <person name="Martin F.M."/>
            <person name="Harder C.B."/>
            <person name="Rigling D."/>
            <person name="Ford K.L."/>
            <person name="Foster G.D."/>
            <person name="Pangilinan J."/>
            <person name="Papanicolaou A."/>
            <person name="Barry K."/>
            <person name="LaButti K."/>
            <person name="Viragh M."/>
            <person name="Koriabine M."/>
            <person name="Yan M."/>
            <person name="Riley R."/>
            <person name="Champramary S."/>
            <person name="Plett K.L."/>
            <person name="Tsai I.J."/>
            <person name="Slot J."/>
            <person name="Sipos G."/>
            <person name="Plett J."/>
            <person name="Nagy L.G."/>
            <person name="Grigoriev I.V."/>
        </authorList>
    </citation>
    <scope>NUCLEOTIDE SEQUENCE</scope>
    <source>
        <strain evidence="2">HWK02</strain>
    </source>
</reference>
<accession>A0AA39PT15</accession>
<gene>
    <name evidence="2" type="ORF">EDD18DRAFT_1417533</name>
</gene>
<evidence type="ECO:0000313" key="2">
    <source>
        <dbReference type="EMBL" id="KAK0490008.1"/>
    </source>
</evidence>
<organism evidence="2 3">
    <name type="scientific">Armillaria luteobubalina</name>
    <dbReference type="NCBI Taxonomy" id="153913"/>
    <lineage>
        <taxon>Eukaryota</taxon>
        <taxon>Fungi</taxon>
        <taxon>Dikarya</taxon>
        <taxon>Basidiomycota</taxon>
        <taxon>Agaricomycotina</taxon>
        <taxon>Agaricomycetes</taxon>
        <taxon>Agaricomycetidae</taxon>
        <taxon>Agaricales</taxon>
        <taxon>Marasmiineae</taxon>
        <taxon>Physalacriaceae</taxon>
        <taxon>Armillaria</taxon>
    </lineage>
</organism>
<keyword evidence="3" id="KW-1185">Reference proteome</keyword>
<dbReference type="EMBL" id="JAUEPU010000035">
    <property type="protein sequence ID" value="KAK0490008.1"/>
    <property type="molecule type" value="Genomic_DNA"/>
</dbReference>
<proteinExistence type="predicted"/>
<dbReference type="Proteomes" id="UP001175228">
    <property type="component" value="Unassembled WGS sequence"/>
</dbReference>
<keyword evidence="1" id="KW-1133">Transmembrane helix</keyword>
<keyword evidence="1" id="KW-0472">Membrane</keyword>
<evidence type="ECO:0000313" key="3">
    <source>
        <dbReference type="Proteomes" id="UP001175228"/>
    </source>
</evidence>
<feature type="transmembrane region" description="Helical" evidence="1">
    <location>
        <begin position="122"/>
        <end position="141"/>
    </location>
</feature>
<keyword evidence="1" id="KW-0812">Transmembrane</keyword>